<proteinExistence type="predicted"/>
<dbReference type="Pfam" id="PF09832">
    <property type="entry name" value="DUF2059"/>
    <property type="match status" value="1"/>
</dbReference>
<keyword evidence="4" id="KW-1185">Reference proteome</keyword>
<protein>
    <submittedName>
        <fullName evidence="3">DUF2059 domain-containing protein</fullName>
    </submittedName>
</protein>
<accession>A0A6I4IB60</accession>
<evidence type="ECO:0000259" key="2">
    <source>
        <dbReference type="Pfam" id="PF09832"/>
    </source>
</evidence>
<dbReference type="EMBL" id="WQLA01000005">
    <property type="protein sequence ID" value="MVN92217.1"/>
    <property type="molecule type" value="Genomic_DNA"/>
</dbReference>
<keyword evidence="1" id="KW-0732">Signal</keyword>
<evidence type="ECO:0000313" key="3">
    <source>
        <dbReference type="EMBL" id="MVN92217.1"/>
    </source>
</evidence>
<evidence type="ECO:0000256" key="1">
    <source>
        <dbReference type="SAM" id="SignalP"/>
    </source>
</evidence>
<feature type="domain" description="DUF2059" evidence="2">
    <location>
        <begin position="96"/>
        <end position="153"/>
    </location>
</feature>
<dbReference type="OrthoDB" id="1143459at2"/>
<dbReference type="InterPro" id="IPR018637">
    <property type="entry name" value="DUF2059"/>
</dbReference>
<comment type="caution">
    <text evidence="3">The sequence shown here is derived from an EMBL/GenBank/DDBJ whole genome shotgun (WGS) entry which is preliminary data.</text>
</comment>
<organism evidence="3 4">
    <name type="scientific">Mucilaginibacter aquatilis</name>
    <dbReference type="NCBI Taxonomy" id="1517760"/>
    <lineage>
        <taxon>Bacteria</taxon>
        <taxon>Pseudomonadati</taxon>
        <taxon>Bacteroidota</taxon>
        <taxon>Sphingobacteriia</taxon>
        <taxon>Sphingobacteriales</taxon>
        <taxon>Sphingobacteriaceae</taxon>
        <taxon>Mucilaginibacter</taxon>
    </lineage>
</organism>
<dbReference type="AlphaFoldDB" id="A0A6I4IB60"/>
<name>A0A6I4IB60_9SPHI</name>
<gene>
    <name evidence="3" type="ORF">GO816_13865</name>
</gene>
<dbReference type="RefSeq" id="WP_157542533.1">
    <property type="nucleotide sequence ID" value="NZ_WQLA01000005.1"/>
</dbReference>
<sequence length="165" mass="18395">MITKKLILFVTIICAFISTANAQQAPVPSGTNTTIPASRLQAAADMLAATGLSTQMDGMYKSMIDASSTQIPAENKEKFSLILTSFLKKYMSYDMLKNDLAKIYAEEFTEQELKDITKFYLTPTGRKVNQKLSALMQRGIQLGQSRMQAHLPEFQEELKKAFPGQ</sequence>
<dbReference type="Proteomes" id="UP000434850">
    <property type="component" value="Unassembled WGS sequence"/>
</dbReference>
<evidence type="ECO:0000313" key="4">
    <source>
        <dbReference type="Proteomes" id="UP000434850"/>
    </source>
</evidence>
<feature type="signal peptide" evidence="1">
    <location>
        <begin position="1"/>
        <end position="22"/>
    </location>
</feature>
<feature type="chain" id="PRO_5026112015" evidence="1">
    <location>
        <begin position="23"/>
        <end position="165"/>
    </location>
</feature>
<reference evidence="3 4" key="1">
    <citation type="submission" date="2019-12" db="EMBL/GenBank/DDBJ databases">
        <title>Mucilaginibacter sp. HME9299 genome sequencing and assembly.</title>
        <authorList>
            <person name="Kang H."/>
            <person name="Kim H."/>
            <person name="Joh K."/>
        </authorList>
    </citation>
    <scope>NUCLEOTIDE SEQUENCE [LARGE SCALE GENOMIC DNA]</scope>
    <source>
        <strain evidence="3 4">HME9299</strain>
    </source>
</reference>